<accession>A0ABW4GNG2</accession>
<dbReference type="PRINTS" id="PR00455">
    <property type="entry name" value="HTHTETR"/>
</dbReference>
<organism evidence="6 7">
    <name type="scientific">Nonomuraea guangzhouensis</name>
    <dbReference type="NCBI Taxonomy" id="1291555"/>
    <lineage>
        <taxon>Bacteria</taxon>
        <taxon>Bacillati</taxon>
        <taxon>Actinomycetota</taxon>
        <taxon>Actinomycetes</taxon>
        <taxon>Streptosporangiales</taxon>
        <taxon>Streptosporangiaceae</taxon>
        <taxon>Nonomuraea</taxon>
    </lineage>
</organism>
<comment type="caution">
    <text evidence="6">The sequence shown here is derived from an EMBL/GenBank/DDBJ whole genome shotgun (WGS) entry which is preliminary data.</text>
</comment>
<dbReference type="Pfam" id="PF21597">
    <property type="entry name" value="TetR_C_43"/>
    <property type="match status" value="1"/>
</dbReference>
<dbReference type="PANTHER" id="PTHR30055:SF234">
    <property type="entry name" value="HTH-TYPE TRANSCRIPTIONAL REGULATOR BETI"/>
    <property type="match status" value="1"/>
</dbReference>
<dbReference type="InterPro" id="IPR049445">
    <property type="entry name" value="TetR_SbtR-like_C"/>
</dbReference>
<dbReference type="Gene3D" id="1.10.357.10">
    <property type="entry name" value="Tetracycline Repressor, domain 2"/>
    <property type="match status" value="1"/>
</dbReference>
<dbReference type="PANTHER" id="PTHR30055">
    <property type="entry name" value="HTH-TYPE TRANSCRIPTIONAL REGULATOR RUTR"/>
    <property type="match status" value="1"/>
</dbReference>
<dbReference type="InterPro" id="IPR009057">
    <property type="entry name" value="Homeodomain-like_sf"/>
</dbReference>
<dbReference type="Proteomes" id="UP001597097">
    <property type="component" value="Unassembled WGS sequence"/>
</dbReference>
<evidence type="ECO:0000259" key="5">
    <source>
        <dbReference type="PROSITE" id="PS50977"/>
    </source>
</evidence>
<keyword evidence="7" id="KW-1185">Reference proteome</keyword>
<dbReference type="InterPro" id="IPR050109">
    <property type="entry name" value="HTH-type_TetR-like_transc_reg"/>
</dbReference>
<reference evidence="7" key="1">
    <citation type="journal article" date="2019" name="Int. J. Syst. Evol. Microbiol.">
        <title>The Global Catalogue of Microorganisms (GCM) 10K type strain sequencing project: providing services to taxonomists for standard genome sequencing and annotation.</title>
        <authorList>
            <consortium name="The Broad Institute Genomics Platform"/>
            <consortium name="The Broad Institute Genome Sequencing Center for Infectious Disease"/>
            <person name="Wu L."/>
            <person name="Ma J."/>
        </authorList>
    </citation>
    <scope>NUCLEOTIDE SEQUENCE [LARGE SCALE GENOMIC DNA]</scope>
    <source>
        <strain evidence="7">CGMCC 1.15399</strain>
    </source>
</reference>
<dbReference type="PROSITE" id="PS50977">
    <property type="entry name" value="HTH_TETR_2"/>
    <property type="match status" value="1"/>
</dbReference>
<protein>
    <submittedName>
        <fullName evidence="6">TetR family transcriptional regulator</fullName>
    </submittedName>
</protein>
<evidence type="ECO:0000313" key="7">
    <source>
        <dbReference type="Proteomes" id="UP001597097"/>
    </source>
</evidence>
<feature type="DNA-binding region" description="H-T-H motif" evidence="4">
    <location>
        <begin position="32"/>
        <end position="51"/>
    </location>
</feature>
<evidence type="ECO:0000256" key="3">
    <source>
        <dbReference type="ARBA" id="ARBA00023163"/>
    </source>
</evidence>
<evidence type="ECO:0000256" key="2">
    <source>
        <dbReference type="ARBA" id="ARBA00023125"/>
    </source>
</evidence>
<proteinExistence type="predicted"/>
<gene>
    <name evidence="6" type="ORF">ACFSJ0_44510</name>
</gene>
<keyword evidence="3" id="KW-0804">Transcription</keyword>
<feature type="domain" description="HTH tetR-type" evidence="5">
    <location>
        <begin position="10"/>
        <end position="69"/>
    </location>
</feature>
<dbReference type="RefSeq" id="WP_308126856.1">
    <property type="nucleotide sequence ID" value="NZ_JAHKRM010000004.1"/>
</dbReference>
<keyword evidence="1" id="KW-0805">Transcription regulation</keyword>
<sequence>MAGTSQADVRGNRARLLAAARGAFATDGTEASLHDVARRAGVGIGTPYRHFPTREDALLTWLNDLAAGTRTLSGATAIDHGGTGEESSELHVSCAARRASGARLLERAQVRADVTVHEVIALAIGLARAAQ</sequence>
<evidence type="ECO:0000256" key="4">
    <source>
        <dbReference type="PROSITE-ProRule" id="PRU00335"/>
    </source>
</evidence>
<keyword evidence="2 4" id="KW-0238">DNA-binding</keyword>
<name>A0ABW4GNG2_9ACTN</name>
<evidence type="ECO:0000313" key="6">
    <source>
        <dbReference type="EMBL" id="MFD1544170.1"/>
    </source>
</evidence>
<dbReference type="SUPFAM" id="SSF46689">
    <property type="entry name" value="Homeodomain-like"/>
    <property type="match status" value="1"/>
</dbReference>
<dbReference type="InterPro" id="IPR001647">
    <property type="entry name" value="HTH_TetR"/>
</dbReference>
<evidence type="ECO:0000256" key="1">
    <source>
        <dbReference type="ARBA" id="ARBA00023015"/>
    </source>
</evidence>
<dbReference type="EMBL" id="JBHUCM010000043">
    <property type="protein sequence ID" value="MFD1544170.1"/>
    <property type="molecule type" value="Genomic_DNA"/>
</dbReference>